<accession>A0A918F0G6</accession>
<protein>
    <recommendedName>
        <fullName evidence="5">PEGA domain-containing protein</fullName>
    </recommendedName>
</protein>
<gene>
    <name evidence="3" type="ORF">GCM10008957_05890</name>
</gene>
<evidence type="ECO:0000313" key="3">
    <source>
        <dbReference type="EMBL" id="GGQ96460.1"/>
    </source>
</evidence>
<evidence type="ECO:0008006" key="5">
    <source>
        <dbReference type="Google" id="ProtNLM"/>
    </source>
</evidence>
<comment type="caution">
    <text evidence="3">The sequence shown here is derived from an EMBL/GenBank/DDBJ whole genome shotgun (WGS) entry which is preliminary data.</text>
</comment>
<keyword evidence="2" id="KW-1133">Transmembrane helix</keyword>
<feature type="transmembrane region" description="Helical" evidence="2">
    <location>
        <begin position="392"/>
        <end position="413"/>
    </location>
</feature>
<sequence length="505" mass="52677">MQTLYGVERVTGIAALLHRLPPERYGLMLPPSLPPSSSLLPVTEMDDWDGYLYAVTELPHTAALATHPTEVAAGVLTALDALHGAGMAHGGVGLEQFWQVGRAVQLAGAGLPWQEHATPEGDMQALGVALDALGGRPTALRRLETMTAAQALTALGTKPSTEAPPTPPAAPRPSQTTAPVTAVQESSSVSEKPQEKQQAQAQKKAQEAQKQVQAQEQPADIVISPVSPSIPDTSEVKADEATAVPSEPSGQGGPYRSASDIIVIGDASDTANPPAPRLVPAPIRIGFDETSASDAAPAEVPPLDWTLPADPQAVPPVPVVLIEIGSSPEVAPLAVNRSPAAYSADSQSPAAETITASGRRLQPVRIGWEEDNSWRVVKPLSERPAAVPRLRLPVWVLSVLVLVVLAAGVWLALSSQSARRTGSAVCCSVTFQVKGQGAEPVKITVVQPPPGSPLEAGTVIGTAPGELKFPDVRGTYRLKFEAKGHAAMMSNLNVPSSAPFVILLK</sequence>
<organism evidence="3 4">
    <name type="scientific">Deinococcus ruber</name>
    <dbReference type="NCBI Taxonomy" id="1848197"/>
    <lineage>
        <taxon>Bacteria</taxon>
        <taxon>Thermotogati</taxon>
        <taxon>Deinococcota</taxon>
        <taxon>Deinococci</taxon>
        <taxon>Deinococcales</taxon>
        <taxon>Deinococcaceae</taxon>
        <taxon>Deinococcus</taxon>
    </lineage>
</organism>
<keyword evidence="4" id="KW-1185">Reference proteome</keyword>
<dbReference type="EMBL" id="BMQL01000002">
    <property type="protein sequence ID" value="GGQ96460.1"/>
    <property type="molecule type" value="Genomic_DNA"/>
</dbReference>
<proteinExistence type="predicted"/>
<reference evidence="3" key="2">
    <citation type="submission" date="2020-09" db="EMBL/GenBank/DDBJ databases">
        <authorList>
            <person name="Sun Q."/>
            <person name="Ohkuma M."/>
        </authorList>
    </citation>
    <scope>NUCLEOTIDE SEQUENCE</scope>
    <source>
        <strain evidence="3">JCM 31311</strain>
    </source>
</reference>
<evidence type="ECO:0000256" key="1">
    <source>
        <dbReference type="SAM" id="MobiDB-lite"/>
    </source>
</evidence>
<reference evidence="3" key="1">
    <citation type="journal article" date="2014" name="Int. J. Syst. Evol. Microbiol.">
        <title>Complete genome sequence of Corynebacterium casei LMG S-19264T (=DSM 44701T), isolated from a smear-ripened cheese.</title>
        <authorList>
            <consortium name="US DOE Joint Genome Institute (JGI-PGF)"/>
            <person name="Walter F."/>
            <person name="Albersmeier A."/>
            <person name="Kalinowski J."/>
            <person name="Ruckert C."/>
        </authorList>
    </citation>
    <scope>NUCLEOTIDE SEQUENCE</scope>
    <source>
        <strain evidence="3">JCM 31311</strain>
    </source>
</reference>
<evidence type="ECO:0000313" key="4">
    <source>
        <dbReference type="Proteomes" id="UP000603865"/>
    </source>
</evidence>
<dbReference type="AlphaFoldDB" id="A0A918F0G6"/>
<evidence type="ECO:0000256" key="2">
    <source>
        <dbReference type="SAM" id="Phobius"/>
    </source>
</evidence>
<dbReference type="Proteomes" id="UP000603865">
    <property type="component" value="Unassembled WGS sequence"/>
</dbReference>
<feature type="compositionally biased region" description="Pro residues" evidence="1">
    <location>
        <begin position="162"/>
        <end position="171"/>
    </location>
</feature>
<feature type="region of interest" description="Disordered" evidence="1">
    <location>
        <begin position="155"/>
        <end position="257"/>
    </location>
</feature>
<keyword evidence="2" id="KW-0812">Transmembrane</keyword>
<feature type="compositionally biased region" description="Low complexity" evidence="1">
    <location>
        <begin position="196"/>
        <end position="219"/>
    </location>
</feature>
<keyword evidence="2" id="KW-0472">Membrane</keyword>
<name>A0A918F0G6_9DEIO</name>